<keyword evidence="2" id="KW-1185">Reference proteome</keyword>
<reference evidence="1 2" key="1">
    <citation type="journal article" date="2012" name="BMC Genomics">
        <title>Comparative genomics of bacteria in the genus Providencia isolated from wild Drosophila melanogaster.</title>
        <authorList>
            <person name="Galac M.R."/>
            <person name="Lazzaro B.P."/>
        </authorList>
    </citation>
    <scope>NUCLEOTIDE SEQUENCE [LARGE SCALE GENOMIC DNA]</scope>
    <source>
        <strain evidence="1 2">DSM 19968</strain>
    </source>
</reference>
<comment type="caution">
    <text evidence="1">The sequence shown here is derived from an EMBL/GenBank/DDBJ whole genome shotgun (WGS) entry which is preliminary data.</text>
</comment>
<protein>
    <submittedName>
        <fullName evidence="1">Uncharacterized protein</fullName>
    </submittedName>
</protein>
<evidence type="ECO:0000313" key="2">
    <source>
        <dbReference type="Proteomes" id="UP000009336"/>
    </source>
</evidence>
<evidence type="ECO:0000313" key="1">
    <source>
        <dbReference type="EMBL" id="EKT64621.1"/>
    </source>
</evidence>
<gene>
    <name evidence="1" type="ORF">OOA_02452</name>
</gene>
<proteinExistence type="predicted"/>
<name>K8WXG7_9GAMM</name>
<organism evidence="1 2">
    <name type="scientific">Providencia burhodogranariea DSM 19968</name>
    <dbReference type="NCBI Taxonomy" id="1141662"/>
    <lineage>
        <taxon>Bacteria</taxon>
        <taxon>Pseudomonadati</taxon>
        <taxon>Pseudomonadota</taxon>
        <taxon>Gammaproteobacteria</taxon>
        <taxon>Enterobacterales</taxon>
        <taxon>Morganellaceae</taxon>
        <taxon>Providencia</taxon>
    </lineage>
</organism>
<dbReference type="HOGENOM" id="CLU_111564_0_0_6"/>
<dbReference type="STRING" id="1141662.OOA_02452"/>
<sequence>MSESIFNYGSTAGYADINNGLSVNESNNNNIDIYFANKPDSVLTKEEVKQESRVATTKHRDPLSLIDTMISGYINSQTLKAEALATEISEKSKAVADINHLWGTLMTDNLGNVDPTKIDQKTDIYVNSPKIFSEIDSIIKNILGEPKGIDIITDKHQHNYDELQSANATMTAFSDTIQVDLDSSQQEFKNLMTSITSAQEEIRDIRRIVISFAER</sequence>
<dbReference type="RefSeq" id="WP_008910537.1">
    <property type="nucleotide sequence ID" value="NZ_KB233222.1"/>
</dbReference>
<dbReference type="PATRIC" id="fig|1141662.3.peg.494"/>
<dbReference type="EMBL" id="AKKL01000007">
    <property type="protein sequence ID" value="EKT64621.1"/>
    <property type="molecule type" value="Genomic_DNA"/>
</dbReference>
<dbReference type="OrthoDB" id="6455159at2"/>
<dbReference type="Proteomes" id="UP000009336">
    <property type="component" value="Unassembled WGS sequence"/>
</dbReference>
<accession>K8WXG7</accession>
<dbReference type="AlphaFoldDB" id="K8WXG7"/>
<dbReference type="eggNOG" id="ENOG5032VAE">
    <property type="taxonomic scope" value="Bacteria"/>
</dbReference>